<organism evidence="2 3">
    <name type="scientific">Acer saccharum</name>
    <name type="common">Sugar maple</name>
    <dbReference type="NCBI Taxonomy" id="4024"/>
    <lineage>
        <taxon>Eukaryota</taxon>
        <taxon>Viridiplantae</taxon>
        <taxon>Streptophyta</taxon>
        <taxon>Embryophyta</taxon>
        <taxon>Tracheophyta</taxon>
        <taxon>Spermatophyta</taxon>
        <taxon>Magnoliopsida</taxon>
        <taxon>eudicotyledons</taxon>
        <taxon>Gunneridae</taxon>
        <taxon>Pentapetalae</taxon>
        <taxon>rosids</taxon>
        <taxon>malvids</taxon>
        <taxon>Sapindales</taxon>
        <taxon>Sapindaceae</taxon>
        <taxon>Hippocastanoideae</taxon>
        <taxon>Acereae</taxon>
        <taxon>Acer</taxon>
    </lineage>
</organism>
<accession>A0AA39RT59</accession>
<feature type="compositionally biased region" description="Low complexity" evidence="1">
    <location>
        <begin position="76"/>
        <end position="90"/>
    </location>
</feature>
<dbReference type="Proteomes" id="UP001168877">
    <property type="component" value="Unassembled WGS sequence"/>
</dbReference>
<dbReference type="EMBL" id="JAUESC010000386">
    <property type="protein sequence ID" value="KAK0577679.1"/>
    <property type="molecule type" value="Genomic_DNA"/>
</dbReference>
<reference evidence="2" key="1">
    <citation type="journal article" date="2022" name="Plant J.">
        <title>Strategies of tolerance reflected in two North American maple genomes.</title>
        <authorList>
            <person name="McEvoy S.L."/>
            <person name="Sezen U.U."/>
            <person name="Trouern-Trend A."/>
            <person name="McMahon S.M."/>
            <person name="Schaberg P.G."/>
            <person name="Yang J."/>
            <person name="Wegrzyn J.L."/>
            <person name="Swenson N.G."/>
        </authorList>
    </citation>
    <scope>NUCLEOTIDE SEQUENCE</scope>
    <source>
        <strain evidence="2">NS2018</strain>
    </source>
</reference>
<name>A0AA39RT59_ACESA</name>
<feature type="compositionally biased region" description="Polar residues" evidence="1">
    <location>
        <begin position="183"/>
        <end position="194"/>
    </location>
</feature>
<evidence type="ECO:0000313" key="3">
    <source>
        <dbReference type="Proteomes" id="UP001168877"/>
    </source>
</evidence>
<protein>
    <submittedName>
        <fullName evidence="2">Uncharacterized protein</fullName>
    </submittedName>
</protein>
<feature type="compositionally biased region" description="Polar residues" evidence="1">
    <location>
        <begin position="31"/>
        <end position="48"/>
    </location>
</feature>
<feature type="compositionally biased region" description="Polar residues" evidence="1">
    <location>
        <begin position="95"/>
        <end position="105"/>
    </location>
</feature>
<sequence>MSLQQPPRSIHTTLDRPSPTNVSSWVPPVLNVSSPSISRPPSTLSSAVLSPELPPHDASISKLPANPVLLSPPVGTHAAAATQSTTSHAAGLVGQQASESALVTDSSEPAGQASPGAPSASVSPRLQPWMSPSTSLSAASTAASPTIDPSSQATNTTSPPVNEHPMQTRAKDNIRKPIRKLNLHSQLQQISDGL</sequence>
<evidence type="ECO:0000313" key="2">
    <source>
        <dbReference type="EMBL" id="KAK0577679.1"/>
    </source>
</evidence>
<feature type="compositionally biased region" description="Low complexity" evidence="1">
    <location>
        <begin position="131"/>
        <end position="151"/>
    </location>
</feature>
<feature type="compositionally biased region" description="Low complexity" evidence="1">
    <location>
        <begin position="106"/>
        <end position="124"/>
    </location>
</feature>
<feature type="region of interest" description="Disordered" evidence="1">
    <location>
        <begin position="1"/>
        <end position="194"/>
    </location>
</feature>
<dbReference type="AlphaFoldDB" id="A0AA39RT59"/>
<feature type="compositionally biased region" description="Polar residues" evidence="1">
    <location>
        <begin position="1"/>
        <end position="12"/>
    </location>
</feature>
<reference evidence="2" key="2">
    <citation type="submission" date="2023-06" db="EMBL/GenBank/DDBJ databases">
        <authorList>
            <person name="Swenson N.G."/>
            <person name="Wegrzyn J.L."/>
            <person name="Mcevoy S.L."/>
        </authorList>
    </citation>
    <scope>NUCLEOTIDE SEQUENCE</scope>
    <source>
        <strain evidence="2">NS2018</strain>
        <tissue evidence="2">Leaf</tissue>
    </source>
</reference>
<gene>
    <name evidence="2" type="ORF">LWI29_036938</name>
</gene>
<proteinExistence type="predicted"/>
<comment type="caution">
    <text evidence="2">The sequence shown here is derived from an EMBL/GenBank/DDBJ whole genome shotgun (WGS) entry which is preliminary data.</text>
</comment>
<keyword evidence="3" id="KW-1185">Reference proteome</keyword>
<evidence type="ECO:0000256" key="1">
    <source>
        <dbReference type="SAM" id="MobiDB-lite"/>
    </source>
</evidence>